<dbReference type="InterPro" id="IPR042276">
    <property type="entry name" value="CapZ_alpha/beta_2"/>
</dbReference>
<dbReference type="GO" id="GO:0051016">
    <property type="term" value="P:barbed-end actin filament capping"/>
    <property type="evidence" value="ECO:0007669"/>
    <property type="project" value="UniProtKB-UniRule"/>
</dbReference>
<keyword evidence="4 6" id="KW-0009">Actin-binding</keyword>
<dbReference type="GO" id="GO:0030036">
    <property type="term" value="P:actin cytoskeleton organization"/>
    <property type="evidence" value="ECO:0007669"/>
    <property type="project" value="TreeGrafter"/>
</dbReference>
<dbReference type="GO" id="GO:0051015">
    <property type="term" value="F:actin filament binding"/>
    <property type="evidence" value="ECO:0007669"/>
    <property type="project" value="TreeGrafter"/>
</dbReference>
<proteinExistence type="inferred from homology"/>
<name>A0AAD7QNA2_9ASCO</name>
<dbReference type="InterPro" id="IPR042489">
    <property type="entry name" value="CapZ_alpha_1"/>
</dbReference>
<evidence type="ECO:0000256" key="2">
    <source>
        <dbReference type="ARBA" id="ARBA00014038"/>
    </source>
</evidence>
<evidence type="ECO:0000256" key="6">
    <source>
        <dbReference type="RuleBase" id="RU365077"/>
    </source>
</evidence>
<keyword evidence="3 6" id="KW-0117">Actin capping</keyword>
<dbReference type="InterPro" id="IPR037282">
    <property type="entry name" value="CapZ_alpha/beta"/>
</dbReference>
<dbReference type="Gene3D" id="3.30.1140.60">
    <property type="entry name" value="F-actin capping protein, alpha subunit"/>
    <property type="match status" value="1"/>
</dbReference>
<dbReference type="GeneID" id="80879821"/>
<comment type="subunit">
    <text evidence="6">Heterodimer of an alpha and a beta subunit.</text>
</comment>
<evidence type="ECO:0000313" key="8">
    <source>
        <dbReference type="Proteomes" id="UP001217417"/>
    </source>
</evidence>
<dbReference type="PROSITE" id="PS00748">
    <property type="entry name" value="F_ACTIN_CAPPING_A_1"/>
    <property type="match status" value="1"/>
</dbReference>
<sequence>MSVQAKVKAASEFLNDAPPGEIKQVYDDIKSIVEEDGDIIDGLESAFESYNLSEFVTVNIPGAEKAVVVSKYNKLGSGTFFDPELGKCFSLDHRSLQVSGVEEYDGDGDSVASITGDVKHYVLEHYPNPSSYGVFPQASKDEIAIVIVGNKYSPSNFWNGRWRSSYVANLSSGSLEGTIAIDVHYYEDGNVRLKSTKPVESDFKSAQTSSIVKSIAALERSYQEELNREFGGLSDGAFKSLRRQLPVTRSKIEWGKTIGAYRLGQDIGGGRSAK</sequence>
<dbReference type="PANTHER" id="PTHR10653:SF0">
    <property type="entry name" value="F-ACTIN-CAPPING PROTEIN SUBUNIT ALPHA"/>
    <property type="match status" value="1"/>
</dbReference>
<evidence type="ECO:0000256" key="4">
    <source>
        <dbReference type="ARBA" id="ARBA00023203"/>
    </source>
</evidence>
<dbReference type="Pfam" id="PF01267">
    <property type="entry name" value="F-actin_cap_A"/>
    <property type="match status" value="1"/>
</dbReference>
<dbReference type="FunFam" id="3.90.1150.210:FF:000003">
    <property type="entry name" value="F-actin-capping protein subunit alpha"/>
    <property type="match status" value="1"/>
</dbReference>
<organism evidence="7 8">
    <name type="scientific">Lipomyces tetrasporus</name>
    <dbReference type="NCBI Taxonomy" id="54092"/>
    <lineage>
        <taxon>Eukaryota</taxon>
        <taxon>Fungi</taxon>
        <taxon>Dikarya</taxon>
        <taxon>Ascomycota</taxon>
        <taxon>Saccharomycotina</taxon>
        <taxon>Lipomycetes</taxon>
        <taxon>Lipomycetales</taxon>
        <taxon>Lipomycetaceae</taxon>
        <taxon>Lipomyces</taxon>
    </lineage>
</organism>
<dbReference type="SUPFAM" id="SSF90096">
    <property type="entry name" value="Subunits of heterodimeric actin filament capping protein Capz"/>
    <property type="match status" value="1"/>
</dbReference>
<keyword evidence="8" id="KW-1185">Reference proteome</keyword>
<dbReference type="Gene3D" id="3.90.1150.210">
    <property type="entry name" value="F-actin capping protein, beta subunit"/>
    <property type="match status" value="1"/>
</dbReference>
<dbReference type="InterPro" id="IPR002189">
    <property type="entry name" value="CapZ_alpha"/>
</dbReference>
<accession>A0AAD7QNA2</accession>
<gene>
    <name evidence="7" type="ORF">POJ06DRAFT_150175</name>
</gene>
<dbReference type="InterPro" id="IPR017865">
    <property type="entry name" value="F-actin_cap_asu_CS"/>
</dbReference>
<protein>
    <recommendedName>
        <fullName evidence="2 6">F-actin-capping protein subunit alpha</fullName>
    </recommendedName>
</protein>
<dbReference type="GO" id="GO:0008290">
    <property type="term" value="C:F-actin capping protein complex"/>
    <property type="evidence" value="ECO:0007669"/>
    <property type="project" value="UniProtKB-UniRule"/>
</dbReference>
<evidence type="ECO:0000313" key="7">
    <source>
        <dbReference type="EMBL" id="KAJ8098368.1"/>
    </source>
</evidence>
<dbReference type="GO" id="GO:0030479">
    <property type="term" value="C:actin cortical patch"/>
    <property type="evidence" value="ECO:0007669"/>
    <property type="project" value="TreeGrafter"/>
</dbReference>
<dbReference type="EMBL" id="JARPMG010000009">
    <property type="protein sequence ID" value="KAJ8098368.1"/>
    <property type="molecule type" value="Genomic_DNA"/>
</dbReference>
<dbReference type="PROSITE" id="PS00749">
    <property type="entry name" value="F_ACTIN_CAPPING_A_2"/>
    <property type="match status" value="1"/>
</dbReference>
<comment type="caution">
    <text evidence="7">The sequence shown here is derived from an EMBL/GenBank/DDBJ whole genome shotgun (WGS) entry which is preliminary data.</text>
</comment>
<dbReference type="PRINTS" id="PR00191">
    <property type="entry name" value="FACTINCAPA"/>
</dbReference>
<dbReference type="AlphaFoldDB" id="A0AAD7QNA2"/>
<reference evidence="7" key="1">
    <citation type="submission" date="2023-03" db="EMBL/GenBank/DDBJ databases">
        <title>Near-Complete genome sequence of Lipomyces tetrasporous NRRL Y-64009, an oleaginous yeast capable of growing on lignocellulosic hydrolysates.</title>
        <authorList>
            <consortium name="Lawrence Berkeley National Laboratory"/>
            <person name="Jagtap S.S."/>
            <person name="Liu J.-J."/>
            <person name="Walukiewicz H.E."/>
            <person name="Pangilinan J."/>
            <person name="Lipzen A."/>
            <person name="Ahrendt S."/>
            <person name="Koriabine M."/>
            <person name="Cobaugh K."/>
            <person name="Salamov A."/>
            <person name="Yoshinaga Y."/>
            <person name="Ng V."/>
            <person name="Daum C."/>
            <person name="Grigoriev I.V."/>
            <person name="Slininger P.J."/>
            <person name="Dien B.S."/>
            <person name="Jin Y.-S."/>
            <person name="Rao C.V."/>
        </authorList>
    </citation>
    <scope>NUCLEOTIDE SEQUENCE</scope>
    <source>
        <strain evidence="7">NRRL Y-64009</strain>
    </source>
</reference>
<dbReference type="RefSeq" id="XP_056041818.1">
    <property type="nucleotide sequence ID" value="XM_056184655.1"/>
</dbReference>
<evidence type="ECO:0000256" key="5">
    <source>
        <dbReference type="ARBA" id="ARBA00025389"/>
    </source>
</evidence>
<dbReference type="PANTHER" id="PTHR10653">
    <property type="entry name" value="F-ACTIN-CAPPING PROTEIN SUBUNIT ALPHA"/>
    <property type="match status" value="1"/>
</dbReference>
<dbReference type="Proteomes" id="UP001217417">
    <property type="component" value="Unassembled WGS sequence"/>
</dbReference>
<evidence type="ECO:0000256" key="1">
    <source>
        <dbReference type="ARBA" id="ARBA00010479"/>
    </source>
</evidence>
<evidence type="ECO:0000256" key="3">
    <source>
        <dbReference type="ARBA" id="ARBA00022467"/>
    </source>
</evidence>
<comment type="similarity">
    <text evidence="1 6">Belongs to the F-actin-capping protein alpha subunit family.</text>
</comment>
<comment type="function">
    <text evidence="5 6">F-actin-capping proteins bind in a Ca(2+)-independent manner to the fast growing ends of actin filaments (barbed end) thereby blocking the exchange of subunits at these ends. Unlike other capping proteins (such as gelsolin and severin), these proteins do not sever actin filaments.</text>
</comment>